<dbReference type="InterPro" id="IPR002060">
    <property type="entry name" value="Squ/phyt_synthse"/>
</dbReference>
<reference evidence="6" key="1">
    <citation type="journal article" date="2005" name="Environ. Microbiol.">
        <title>Aerobic anoxygenic photosynthesis genes and operons in uncultured bacteria in the Delaware River.</title>
        <authorList>
            <person name="Waidner L.A."/>
            <person name="Kirchman D.L."/>
        </authorList>
    </citation>
    <scope>NUCLEOTIDE SEQUENCE</scope>
</reference>
<dbReference type="GO" id="GO:0016117">
    <property type="term" value="P:carotenoid biosynthetic process"/>
    <property type="evidence" value="ECO:0007669"/>
    <property type="project" value="UniProtKB-KW"/>
</dbReference>
<evidence type="ECO:0000256" key="2">
    <source>
        <dbReference type="ARBA" id="ARBA00006251"/>
    </source>
</evidence>
<evidence type="ECO:0000256" key="5">
    <source>
        <dbReference type="ARBA" id="ARBA00053028"/>
    </source>
</evidence>
<comment type="pathway">
    <text evidence="1">Carotenoid biosynthesis; phytoene biosynthesis.</text>
</comment>
<dbReference type="PANTHER" id="PTHR31480">
    <property type="entry name" value="BIFUNCTIONAL LYCOPENE CYCLASE/PHYTOENE SYNTHASE"/>
    <property type="match status" value="1"/>
</dbReference>
<name>Q58PP2_9PROT</name>
<protein>
    <submittedName>
        <fullName evidence="6">Phytoene synthase</fullName>
    </submittedName>
</protein>
<dbReference type="SFLD" id="SFLDS00005">
    <property type="entry name" value="Isoprenoid_Synthase_Type_I"/>
    <property type="match status" value="1"/>
</dbReference>
<evidence type="ECO:0000313" key="6">
    <source>
        <dbReference type="EMBL" id="AAX48190.1"/>
    </source>
</evidence>
<dbReference type="InterPro" id="IPR044843">
    <property type="entry name" value="Trans_IPPS_bact-type"/>
</dbReference>
<keyword evidence="3" id="KW-0808">Transferase</keyword>
<accession>Q58PP2</accession>
<comment type="similarity">
    <text evidence="2">Belongs to the phytoene/squalene synthase family.</text>
</comment>
<dbReference type="EMBL" id="AY912082">
    <property type="protein sequence ID" value="AAX48190.1"/>
    <property type="molecule type" value="Genomic_DNA"/>
</dbReference>
<organism evidence="6">
    <name type="scientific">uncultured proteobacterium DelRiverFos06H03</name>
    <dbReference type="NCBI Taxonomy" id="311783"/>
    <lineage>
        <taxon>Bacteria</taxon>
        <taxon>Pseudomonadati</taxon>
        <taxon>Pseudomonadota</taxon>
        <taxon>environmental samples</taxon>
    </lineage>
</organism>
<dbReference type="InterPro" id="IPR033904">
    <property type="entry name" value="Trans_IPPS_HH"/>
</dbReference>
<dbReference type="FunFam" id="1.10.600.10:FF:000020">
    <property type="entry name" value="Phytoene synthase"/>
    <property type="match status" value="1"/>
</dbReference>
<dbReference type="Gene3D" id="1.10.600.10">
    <property type="entry name" value="Farnesyl Diphosphate Synthase"/>
    <property type="match status" value="1"/>
</dbReference>
<dbReference type="AlphaFoldDB" id="Q58PP2"/>
<gene>
    <name evidence="6" type="primary">crtB</name>
    <name evidence="6" type="ORF">DelRiverFos06H03.9</name>
</gene>
<evidence type="ECO:0000256" key="1">
    <source>
        <dbReference type="ARBA" id="ARBA00004684"/>
    </source>
</evidence>
<dbReference type="SFLD" id="SFLDG01212">
    <property type="entry name" value="Phytoene_synthase_like"/>
    <property type="match status" value="1"/>
</dbReference>
<evidence type="ECO:0000256" key="3">
    <source>
        <dbReference type="ARBA" id="ARBA00022679"/>
    </source>
</evidence>
<proteinExistence type="inferred from homology"/>
<dbReference type="SFLD" id="SFLDG01018">
    <property type="entry name" value="Squalene/Phytoene_Synthase_Lik"/>
    <property type="match status" value="1"/>
</dbReference>
<sequence>MKELDFDSHDLQACVAMMQGGSKTFFAASRLLPPRIRTAAIALYAFCRVADDLVDEAAPGDTPLVVLQARLDAIYASTPHDHVEDHALSLLVQQYKLPRHLLDALIEGFAWDAAGRTYDSIEDLHAYGARVAGSVGAMMAWIMGTHNMDTLARACELGVAMQLTNIARDVGHDASIGRLYLPRQWLFEAGIDPDAWLAQPKFTHSIAQVVTRLLGEADRLYKQAHSGIAALPPDCRAAICAASMIYAEIGHQLRREGLDSVNKRTVVSTTRKLMLLASAWTQVHWIRVSEHTPEPLDAIVDMVQGCRNATPFTGHKAFFPNRAMPQRVAWMFELLERREAERLGLNNPQQTT</sequence>
<dbReference type="GO" id="GO:0051996">
    <property type="term" value="F:squalene synthase [NAD(P)H] activity"/>
    <property type="evidence" value="ECO:0007669"/>
    <property type="project" value="InterPro"/>
</dbReference>
<dbReference type="PROSITE" id="PS01045">
    <property type="entry name" value="SQUALEN_PHYTOEN_SYN_2"/>
    <property type="match status" value="1"/>
</dbReference>
<dbReference type="SUPFAM" id="SSF48576">
    <property type="entry name" value="Terpenoid synthases"/>
    <property type="match status" value="1"/>
</dbReference>
<comment type="cofactor">
    <cofactor evidence="5">
        <name>ATP</name>
        <dbReference type="ChEBI" id="CHEBI:30616"/>
    </cofactor>
</comment>
<dbReference type="InterPro" id="IPR008949">
    <property type="entry name" value="Isoprenoid_synthase_dom_sf"/>
</dbReference>
<dbReference type="GO" id="GO:0004311">
    <property type="term" value="F:geranylgeranyl diphosphate synthase activity"/>
    <property type="evidence" value="ECO:0007669"/>
    <property type="project" value="InterPro"/>
</dbReference>
<keyword evidence="4" id="KW-0125">Carotenoid biosynthesis</keyword>
<dbReference type="InterPro" id="IPR019845">
    <property type="entry name" value="Squalene/phytoene_synthase_CS"/>
</dbReference>
<dbReference type="CDD" id="cd00683">
    <property type="entry name" value="Trans_IPPS_HH"/>
    <property type="match status" value="1"/>
</dbReference>
<dbReference type="Pfam" id="PF00494">
    <property type="entry name" value="SQS_PSY"/>
    <property type="match status" value="1"/>
</dbReference>
<evidence type="ECO:0000256" key="4">
    <source>
        <dbReference type="ARBA" id="ARBA00022746"/>
    </source>
</evidence>